<feature type="transmembrane region" description="Helical" evidence="1">
    <location>
        <begin position="71"/>
        <end position="90"/>
    </location>
</feature>
<keyword evidence="1" id="KW-1133">Transmembrane helix</keyword>
<dbReference type="InterPro" id="IPR006750">
    <property type="entry name" value="YdcZ"/>
</dbReference>
<accession>A0ABM5VU60</accession>
<feature type="transmembrane region" description="Helical" evidence="1">
    <location>
        <begin position="129"/>
        <end position="148"/>
    </location>
</feature>
<name>A0ABM5VU60_ECTME</name>
<keyword evidence="1" id="KW-0812">Transmembrane</keyword>
<protein>
    <recommendedName>
        <fullName evidence="4">DMT family transporter</fullName>
    </recommendedName>
</protein>
<reference evidence="2 3" key="1">
    <citation type="submission" date="2015-11" db="EMBL/GenBank/DDBJ databases">
        <authorList>
            <person name="Chong T.M."/>
            <person name="Chan K.G."/>
            <person name="Dessaux Y."/>
        </authorList>
    </citation>
    <scope>NUCLEOTIDE SEQUENCE [LARGE SCALE GENOMIC DNA]</scope>
    <source>
        <strain evidence="2 3">S5.2</strain>
    </source>
</reference>
<feature type="transmembrane region" description="Helical" evidence="1">
    <location>
        <begin position="34"/>
        <end position="59"/>
    </location>
</feature>
<feature type="transmembrane region" description="Helical" evidence="1">
    <location>
        <begin position="96"/>
        <end position="117"/>
    </location>
</feature>
<dbReference type="PANTHER" id="PTHR34821">
    <property type="entry name" value="INNER MEMBRANE PROTEIN YDCZ"/>
    <property type="match status" value="1"/>
</dbReference>
<gene>
    <name evidence="2" type="ORF">DW68_006960</name>
</gene>
<evidence type="ECO:0000313" key="2">
    <source>
        <dbReference type="EMBL" id="ALN18373.1"/>
    </source>
</evidence>
<dbReference type="RefSeq" id="WP_017362714.1">
    <property type="nucleotide sequence ID" value="NZ_CP013124.1"/>
</dbReference>
<dbReference type="EMBL" id="CP013124">
    <property type="protein sequence ID" value="ALN18373.1"/>
    <property type="molecule type" value="Genomic_DNA"/>
</dbReference>
<organism evidence="2 3">
    <name type="scientific">Ectopseudomonas mendocina S5.2</name>
    <dbReference type="NCBI Taxonomy" id="1225174"/>
    <lineage>
        <taxon>Bacteria</taxon>
        <taxon>Pseudomonadati</taxon>
        <taxon>Pseudomonadota</taxon>
        <taxon>Gammaproteobacteria</taxon>
        <taxon>Pseudomonadales</taxon>
        <taxon>Pseudomonadaceae</taxon>
        <taxon>Ectopseudomonas</taxon>
    </lineage>
</organism>
<evidence type="ECO:0008006" key="4">
    <source>
        <dbReference type="Google" id="ProtNLM"/>
    </source>
</evidence>
<keyword evidence="1" id="KW-0472">Membrane</keyword>
<sequence>MNALYYPLAVVAGLGITLQTTLNGQLAKGVGGDSVAAALFSFTAGAVCLGIYSMIRGGIVTSLVAIPSQPLWSLLGGVLGSCALLSYVILAPKIGLSALLGLAIAGQITSSLVIDHFGLMGAVERPVSLIKVGGTIVMLMGLAVALFADRLSSLPQLSAS</sequence>
<evidence type="ECO:0000313" key="3">
    <source>
        <dbReference type="Proteomes" id="UP000028530"/>
    </source>
</evidence>
<evidence type="ECO:0000256" key="1">
    <source>
        <dbReference type="SAM" id="Phobius"/>
    </source>
</evidence>
<dbReference type="Pfam" id="PF04657">
    <property type="entry name" value="DMT_YdcZ"/>
    <property type="match status" value="1"/>
</dbReference>
<dbReference type="Proteomes" id="UP000028530">
    <property type="component" value="Chromosome"/>
</dbReference>
<keyword evidence="3" id="KW-1185">Reference proteome</keyword>
<proteinExistence type="predicted"/>
<dbReference type="GeneID" id="57605600"/>
<dbReference type="PANTHER" id="PTHR34821:SF2">
    <property type="entry name" value="INNER MEMBRANE PROTEIN YDCZ"/>
    <property type="match status" value="1"/>
</dbReference>